<reference evidence="2" key="1">
    <citation type="submission" date="2014-12" db="EMBL/GenBank/DDBJ databases">
        <title>Insight into the proteome of Arion vulgaris.</title>
        <authorList>
            <person name="Aradska J."/>
            <person name="Bulat T."/>
            <person name="Smidak R."/>
            <person name="Sarate P."/>
            <person name="Gangsoo J."/>
            <person name="Sialana F."/>
            <person name="Bilban M."/>
            <person name="Lubec G."/>
        </authorList>
    </citation>
    <scope>NUCLEOTIDE SEQUENCE</scope>
    <source>
        <tissue evidence="2">Skin</tissue>
    </source>
</reference>
<gene>
    <name evidence="2" type="primary">ORF8457</name>
</gene>
<organism evidence="2">
    <name type="scientific">Arion vulgaris</name>
    <dbReference type="NCBI Taxonomy" id="1028688"/>
    <lineage>
        <taxon>Eukaryota</taxon>
        <taxon>Metazoa</taxon>
        <taxon>Spiralia</taxon>
        <taxon>Lophotrochozoa</taxon>
        <taxon>Mollusca</taxon>
        <taxon>Gastropoda</taxon>
        <taxon>Heterobranchia</taxon>
        <taxon>Euthyneura</taxon>
        <taxon>Panpulmonata</taxon>
        <taxon>Eupulmonata</taxon>
        <taxon>Stylommatophora</taxon>
        <taxon>Helicina</taxon>
        <taxon>Arionoidea</taxon>
        <taxon>Arionidae</taxon>
        <taxon>Arion</taxon>
    </lineage>
</organism>
<evidence type="ECO:0000256" key="1">
    <source>
        <dbReference type="SAM" id="MobiDB-lite"/>
    </source>
</evidence>
<feature type="region of interest" description="Disordered" evidence="1">
    <location>
        <begin position="69"/>
        <end position="121"/>
    </location>
</feature>
<feature type="non-terminal residue" evidence="2">
    <location>
        <position position="1"/>
    </location>
</feature>
<feature type="non-terminal residue" evidence="2">
    <location>
        <position position="144"/>
    </location>
</feature>
<feature type="compositionally biased region" description="Basic and acidic residues" evidence="1">
    <location>
        <begin position="26"/>
        <end position="44"/>
    </location>
</feature>
<dbReference type="AlphaFoldDB" id="A0A0B6Y0L3"/>
<feature type="compositionally biased region" description="Gly residues" evidence="1">
    <location>
        <begin position="104"/>
        <end position="115"/>
    </location>
</feature>
<feature type="region of interest" description="Disordered" evidence="1">
    <location>
        <begin position="23"/>
        <end position="54"/>
    </location>
</feature>
<accession>A0A0B6Y0L3</accession>
<protein>
    <recommendedName>
        <fullName evidence="3">FAM21/CAPZIP domain-containing protein</fullName>
    </recommendedName>
</protein>
<evidence type="ECO:0000313" key="2">
    <source>
        <dbReference type="EMBL" id="CEK49663.1"/>
    </source>
</evidence>
<feature type="compositionally biased region" description="Low complexity" evidence="1">
    <location>
        <begin position="76"/>
        <end position="86"/>
    </location>
</feature>
<name>A0A0B6Y0L3_9EUPU</name>
<evidence type="ECO:0008006" key="3">
    <source>
        <dbReference type="Google" id="ProtNLM"/>
    </source>
</evidence>
<sequence>LFDDEDDKAGLFEDVKKPIAKVGKSNAKDDSLFRNDMDFERTEEQDILGSRSKTKSDKLLTTGFLPAFGAGERKTSTSTPETSSTHTVKKPTAQPAGASNNSGGVTGVIAGGGGLFDDSEDENDLFIGASKKTGVKEMANTSKK</sequence>
<dbReference type="EMBL" id="HACG01002798">
    <property type="protein sequence ID" value="CEK49663.1"/>
    <property type="molecule type" value="Transcribed_RNA"/>
</dbReference>
<proteinExistence type="predicted"/>